<dbReference type="Pfam" id="PF20257">
    <property type="entry name" value="SAM_HAT_C"/>
    <property type="match status" value="1"/>
</dbReference>
<dbReference type="Proteomes" id="UP000231246">
    <property type="component" value="Unassembled WGS sequence"/>
</dbReference>
<sequence>MFTSIITDCSDDNALNRQVTRYSSLLDTPVSVVRLKFFGSEGNGELEGAGNLIDTIDATGGAPGVVIVNTAHRDGKGKKWPNGTPFGYFFYKKTLIIATIDGYCLSLAKKFNLTKSIKLTDVPTVIDAMIKKDLHQEEFRKLVVDSQFRSYEYVPRLAKWITDGIEIPSKEYSISKVPDAPRCIWWVDNFGNTVTTILPQEIGHKPGKKIKTKYGVFTCYDRMKDVPNGETGLIIGSSGLGLDRFISLIIQGQSADKKYNIKSGSPLF</sequence>
<evidence type="ECO:0000313" key="2">
    <source>
        <dbReference type="EMBL" id="PIP61964.1"/>
    </source>
</evidence>
<organism evidence="2 3">
    <name type="scientific">Candidatus Roizmanbacteria bacterium CG22_combo_CG10-13_8_21_14_all_38_20</name>
    <dbReference type="NCBI Taxonomy" id="1974862"/>
    <lineage>
        <taxon>Bacteria</taxon>
        <taxon>Candidatus Roizmaniibacteriota</taxon>
    </lineage>
</organism>
<gene>
    <name evidence="2" type="ORF">COW99_01025</name>
</gene>
<comment type="caution">
    <text evidence="2">The sequence shown here is derived from an EMBL/GenBank/DDBJ whole genome shotgun (WGS) entry which is preliminary data.</text>
</comment>
<dbReference type="Gene3D" id="2.40.30.90">
    <property type="entry name" value="Bacterial fluorinating enzyme like"/>
    <property type="match status" value="1"/>
</dbReference>
<feature type="domain" description="S-adenosyl-l-methionine hydroxide adenosyltransferase C-terminal" evidence="1">
    <location>
        <begin position="183"/>
        <end position="266"/>
    </location>
</feature>
<name>A0A2H0BWI8_9BACT</name>
<proteinExistence type="predicted"/>
<protein>
    <recommendedName>
        <fullName evidence="1">S-adenosyl-l-methionine hydroxide adenosyltransferase C-terminal domain-containing protein</fullName>
    </recommendedName>
</protein>
<accession>A0A2H0BWI8</accession>
<evidence type="ECO:0000259" key="1">
    <source>
        <dbReference type="Pfam" id="PF20257"/>
    </source>
</evidence>
<dbReference type="InterPro" id="IPR046470">
    <property type="entry name" value="SAM_HAT_C"/>
</dbReference>
<reference evidence="2 3" key="1">
    <citation type="submission" date="2017-09" db="EMBL/GenBank/DDBJ databases">
        <title>Depth-based differentiation of microbial function through sediment-hosted aquifers and enrichment of novel symbionts in the deep terrestrial subsurface.</title>
        <authorList>
            <person name="Probst A.J."/>
            <person name="Ladd B."/>
            <person name="Jarett J.K."/>
            <person name="Geller-Mcgrath D.E."/>
            <person name="Sieber C.M."/>
            <person name="Emerson J.B."/>
            <person name="Anantharaman K."/>
            <person name="Thomas B.C."/>
            <person name="Malmstrom R."/>
            <person name="Stieglmeier M."/>
            <person name="Klingl A."/>
            <person name="Woyke T."/>
            <person name="Ryan C.M."/>
            <person name="Banfield J.F."/>
        </authorList>
    </citation>
    <scope>NUCLEOTIDE SEQUENCE [LARGE SCALE GENOMIC DNA]</scope>
    <source>
        <strain evidence="2">CG22_combo_CG10-13_8_21_14_all_38_20</strain>
    </source>
</reference>
<dbReference type="EMBL" id="PCTA01000009">
    <property type="protein sequence ID" value="PIP61964.1"/>
    <property type="molecule type" value="Genomic_DNA"/>
</dbReference>
<dbReference type="AlphaFoldDB" id="A0A2H0BWI8"/>
<dbReference type="InterPro" id="IPR023227">
    <property type="entry name" value="SAM_OH_AdoTrfase_C_sf"/>
</dbReference>
<evidence type="ECO:0000313" key="3">
    <source>
        <dbReference type="Proteomes" id="UP000231246"/>
    </source>
</evidence>